<feature type="domain" description="Amidohydrolase-related" evidence="1">
    <location>
        <begin position="54"/>
        <end position="426"/>
    </location>
</feature>
<dbReference type="InterPro" id="IPR051781">
    <property type="entry name" value="Metallo-dep_Hydrolase"/>
</dbReference>
<dbReference type="InterPro" id="IPR032466">
    <property type="entry name" value="Metal_Hydrolase"/>
</dbReference>
<reference evidence="2" key="1">
    <citation type="journal article" date="2022" name="bioRxiv">
        <title>Genomics of Preaxostyla Flagellates Illuminates Evolutionary Transitions and the Path Towards Mitochondrial Loss.</title>
        <authorList>
            <person name="Novak L.V.F."/>
            <person name="Treitli S.C."/>
            <person name="Pyrih J."/>
            <person name="Halakuc P."/>
            <person name="Pipaliya S.V."/>
            <person name="Vacek V."/>
            <person name="Brzon O."/>
            <person name="Soukal P."/>
            <person name="Eme L."/>
            <person name="Dacks J.B."/>
            <person name="Karnkowska A."/>
            <person name="Elias M."/>
            <person name="Hampl V."/>
        </authorList>
    </citation>
    <scope>NUCLEOTIDE SEQUENCE</scope>
    <source>
        <strain evidence="2">RCP-MX</strain>
    </source>
</reference>
<name>A0ABQ8UCU9_9EUKA</name>
<dbReference type="Proteomes" id="UP001141327">
    <property type="component" value="Unassembled WGS sequence"/>
</dbReference>
<comment type="caution">
    <text evidence="2">The sequence shown here is derived from an EMBL/GenBank/DDBJ whole genome shotgun (WGS) entry which is preliminary data.</text>
</comment>
<organism evidence="2 3">
    <name type="scientific">Paratrimastix pyriformis</name>
    <dbReference type="NCBI Taxonomy" id="342808"/>
    <lineage>
        <taxon>Eukaryota</taxon>
        <taxon>Metamonada</taxon>
        <taxon>Preaxostyla</taxon>
        <taxon>Paratrimastigidae</taxon>
        <taxon>Paratrimastix</taxon>
    </lineage>
</organism>
<dbReference type="PANTHER" id="PTHR43135">
    <property type="entry name" value="ALPHA-D-RIBOSE 1-METHYLPHOSPHONATE 5-TRIPHOSPHATE DIPHOSPHATASE"/>
    <property type="match status" value="1"/>
</dbReference>
<dbReference type="InterPro" id="IPR011059">
    <property type="entry name" value="Metal-dep_hydrolase_composite"/>
</dbReference>
<keyword evidence="3" id="KW-1185">Reference proteome</keyword>
<dbReference type="Pfam" id="PF01979">
    <property type="entry name" value="Amidohydro_1"/>
    <property type="match status" value="1"/>
</dbReference>
<dbReference type="SUPFAM" id="SSF51556">
    <property type="entry name" value="Metallo-dependent hydrolases"/>
    <property type="match status" value="1"/>
</dbReference>
<dbReference type="EMBL" id="JAPMOS010000141">
    <property type="protein sequence ID" value="KAJ4454665.1"/>
    <property type="molecule type" value="Genomic_DNA"/>
</dbReference>
<evidence type="ECO:0000313" key="3">
    <source>
        <dbReference type="Proteomes" id="UP001141327"/>
    </source>
</evidence>
<dbReference type="Gene3D" id="3.20.20.140">
    <property type="entry name" value="Metal-dependent hydrolases"/>
    <property type="match status" value="1"/>
</dbReference>
<dbReference type="SUPFAM" id="SSF51338">
    <property type="entry name" value="Composite domain of metallo-dependent hydrolases"/>
    <property type="match status" value="1"/>
</dbReference>
<gene>
    <name evidence="2" type="ORF">PAPYR_10567</name>
</gene>
<sequence length="470" mass="50816">MSKQGRQTELFGGHVLNLDSGEQEERSLFISGGRLMSSLDDAKEWDRVDCHGLFLIPGLVDSHVHFSQTGLPDGRPDSLDLTRFYPFDQVVHELQTTGPQRFFPTYLGSGVTSVMDVGGFPWTFDMARASVNNPNSPNIAVTGPLLSTIEFKRLNPGQECSFLYVPDEDSARARVRYLVGSPEHGGLGSPMVKIWFIPRAGAFEQQSRVVQAATEEAKALGARVCVHATGRAEALRALMAGCDYLVHSVEDAPLGRDFIQRCLRQHTILCPTLTVMEGYTRLTEVLSTGTAPVLDDPNHLVDAITRARAARLPELVDEGARARMTPARLEATQARTAKGLRQASQNLLALVSAGVPVCAGTDAGNPLTLHGVSIHRELEAMQAAGLSPLAVLRAATRNGALAMGRPGELGDLRPGAAADVVALRADPIQEGVRACRQVEWVVRAGVRKTIGQYQAQVMHTDQTLRPLLLA</sequence>
<protein>
    <submittedName>
        <fullName evidence="2">Amidohydrolase family</fullName>
    </submittedName>
</protein>
<dbReference type="PANTHER" id="PTHR43135:SF3">
    <property type="entry name" value="ALPHA-D-RIBOSE 1-METHYLPHOSPHONATE 5-TRIPHOSPHATE DIPHOSPHATASE"/>
    <property type="match status" value="1"/>
</dbReference>
<proteinExistence type="predicted"/>
<dbReference type="Gene3D" id="2.30.40.10">
    <property type="entry name" value="Urease, subunit C, domain 1"/>
    <property type="match status" value="1"/>
</dbReference>
<evidence type="ECO:0000313" key="2">
    <source>
        <dbReference type="EMBL" id="KAJ4454665.1"/>
    </source>
</evidence>
<dbReference type="InterPro" id="IPR006680">
    <property type="entry name" value="Amidohydro-rel"/>
</dbReference>
<evidence type="ECO:0000259" key="1">
    <source>
        <dbReference type="Pfam" id="PF01979"/>
    </source>
</evidence>
<accession>A0ABQ8UCU9</accession>